<accession>A0ACC0BEK6</accession>
<proteinExistence type="predicted"/>
<evidence type="ECO:0000313" key="1">
    <source>
        <dbReference type="EMBL" id="KAI5671058.1"/>
    </source>
</evidence>
<evidence type="ECO:0000313" key="2">
    <source>
        <dbReference type="Proteomes" id="UP001060085"/>
    </source>
</evidence>
<protein>
    <submittedName>
        <fullName evidence="1">Uncharacterized protein</fullName>
    </submittedName>
</protein>
<gene>
    <name evidence="1" type="ORF">M9H77_11422</name>
</gene>
<sequence length="267" mass="29877">MKDLGTFLMNNKLPVIKPWNPVRFLIPHTSITGSLTGIKGFYSVIITICLKLLILLNPKEELVKTVASTHERPIMTINGKGDFSSSIPSFSNVSLLDQKLSSDNADSKMKKSTDKENAMFGGTRKPGLRDLSTIGLRRITAWKSPISSRSLNLALLEPIWITLWNGTRGNSVSKTLGRLRRRHKPTKRSTGFLRKASQRQKLNSISYFELQEVAVFSTSIMNTEASCVAVKDKKFSEEHIQVNQVLHPPPLLLPIMEVVEVSFSRDS</sequence>
<organism evidence="1 2">
    <name type="scientific">Catharanthus roseus</name>
    <name type="common">Madagascar periwinkle</name>
    <name type="synonym">Vinca rosea</name>
    <dbReference type="NCBI Taxonomy" id="4058"/>
    <lineage>
        <taxon>Eukaryota</taxon>
        <taxon>Viridiplantae</taxon>
        <taxon>Streptophyta</taxon>
        <taxon>Embryophyta</taxon>
        <taxon>Tracheophyta</taxon>
        <taxon>Spermatophyta</taxon>
        <taxon>Magnoliopsida</taxon>
        <taxon>eudicotyledons</taxon>
        <taxon>Gunneridae</taxon>
        <taxon>Pentapetalae</taxon>
        <taxon>asterids</taxon>
        <taxon>lamiids</taxon>
        <taxon>Gentianales</taxon>
        <taxon>Apocynaceae</taxon>
        <taxon>Rauvolfioideae</taxon>
        <taxon>Vinceae</taxon>
        <taxon>Catharanthinae</taxon>
        <taxon>Catharanthus</taxon>
    </lineage>
</organism>
<dbReference type="EMBL" id="CM044703">
    <property type="protein sequence ID" value="KAI5671058.1"/>
    <property type="molecule type" value="Genomic_DNA"/>
</dbReference>
<reference evidence="2" key="1">
    <citation type="journal article" date="2023" name="Nat. Plants">
        <title>Single-cell RNA sequencing provides a high-resolution roadmap for understanding the multicellular compartmentation of specialized metabolism.</title>
        <authorList>
            <person name="Sun S."/>
            <person name="Shen X."/>
            <person name="Li Y."/>
            <person name="Li Y."/>
            <person name="Wang S."/>
            <person name="Li R."/>
            <person name="Zhang H."/>
            <person name="Shen G."/>
            <person name="Guo B."/>
            <person name="Wei J."/>
            <person name="Xu J."/>
            <person name="St-Pierre B."/>
            <person name="Chen S."/>
            <person name="Sun C."/>
        </authorList>
    </citation>
    <scope>NUCLEOTIDE SEQUENCE [LARGE SCALE GENOMIC DNA]</scope>
</reference>
<keyword evidence="2" id="KW-1185">Reference proteome</keyword>
<dbReference type="Proteomes" id="UP001060085">
    <property type="component" value="Linkage Group LG03"/>
</dbReference>
<name>A0ACC0BEK6_CATRO</name>
<comment type="caution">
    <text evidence="1">The sequence shown here is derived from an EMBL/GenBank/DDBJ whole genome shotgun (WGS) entry which is preliminary data.</text>
</comment>